<comment type="caution">
    <text evidence="2">The sequence shown here is derived from an EMBL/GenBank/DDBJ whole genome shotgun (WGS) entry which is preliminary data.</text>
</comment>
<gene>
    <name evidence="2" type="ORF">C4F51_11795</name>
</gene>
<accession>A0A928YTS3</accession>
<organism evidence="2 3">
    <name type="scientific">Cellvibrio polysaccharolyticus</name>
    <dbReference type="NCBI Taxonomy" id="2082724"/>
    <lineage>
        <taxon>Bacteria</taxon>
        <taxon>Pseudomonadati</taxon>
        <taxon>Pseudomonadota</taxon>
        <taxon>Gammaproteobacteria</taxon>
        <taxon>Cellvibrionales</taxon>
        <taxon>Cellvibrionaceae</taxon>
        <taxon>Cellvibrio</taxon>
    </lineage>
</organism>
<dbReference type="AlphaFoldDB" id="A0A928YTS3"/>
<sequence length="277" mass="29956">MRFIEFSLETFCMDQKTLPRCILKPLTTSVGKSLALVMLLCAGAPSVVYAAENTATANLTAPPYIARTSAAMMTLFHFKADDVQKLLPDGVTVKSDANGQVIGGIEMYTTDQAYGVANYTLAFFFVQVRGVENNAAEDGNWVVWGKVDNNSALQGFTGFYNYPYVIDKDVSVKRDGSEALAVFDKDGQEGFKLELKIKTDKPFAGEGLANSYSQLPDGKIIKSEIPWLATGNEAEVVSFTVNAGDNSVLKTLQQGKAFYAGVSNNAFSYSAPVPVTK</sequence>
<dbReference type="SUPFAM" id="SSF160104">
    <property type="entry name" value="Acetoacetate decarboxylase-like"/>
    <property type="match status" value="1"/>
</dbReference>
<evidence type="ECO:0000313" key="2">
    <source>
        <dbReference type="EMBL" id="MBE8717866.1"/>
    </source>
</evidence>
<reference evidence="2" key="1">
    <citation type="submission" date="2018-07" db="EMBL/GenBank/DDBJ databases">
        <title>Genome assembly of strain Ka43.</title>
        <authorList>
            <person name="Kukolya J."/>
            <person name="Nagy I."/>
            <person name="Horvath B."/>
            <person name="Toth A."/>
        </authorList>
    </citation>
    <scope>NUCLEOTIDE SEQUENCE</scope>
    <source>
        <strain evidence="2">KB43</strain>
    </source>
</reference>
<keyword evidence="1" id="KW-0732">Signal</keyword>
<protein>
    <submittedName>
        <fullName evidence="2">Uncharacterized protein</fullName>
    </submittedName>
</protein>
<evidence type="ECO:0000313" key="3">
    <source>
        <dbReference type="Proteomes" id="UP000652567"/>
    </source>
</evidence>
<evidence type="ECO:0000256" key="1">
    <source>
        <dbReference type="SAM" id="SignalP"/>
    </source>
</evidence>
<feature type="chain" id="PRO_5037576865" evidence="1">
    <location>
        <begin position="51"/>
        <end position="277"/>
    </location>
</feature>
<name>A0A928YTS3_9GAMM</name>
<keyword evidence="3" id="KW-1185">Reference proteome</keyword>
<dbReference type="Proteomes" id="UP000652567">
    <property type="component" value="Unassembled WGS sequence"/>
</dbReference>
<dbReference type="Gene3D" id="2.40.400.10">
    <property type="entry name" value="Acetoacetate decarboxylase-like"/>
    <property type="match status" value="1"/>
</dbReference>
<proteinExistence type="predicted"/>
<dbReference type="InterPro" id="IPR023375">
    <property type="entry name" value="ADC_dom_sf"/>
</dbReference>
<feature type="signal peptide" evidence="1">
    <location>
        <begin position="1"/>
        <end position="50"/>
    </location>
</feature>
<dbReference type="EMBL" id="PRDL01000001">
    <property type="protein sequence ID" value="MBE8717866.1"/>
    <property type="molecule type" value="Genomic_DNA"/>
</dbReference>